<proteinExistence type="predicted"/>
<dbReference type="EnsemblMetazoa" id="GPAI044794-RA">
    <property type="protein sequence ID" value="GPAI044794-PA"/>
    <property type="gene ID" value="GPAI044794"/>
</dbReference>
<accession>A0A1B0AG80</accession>
<reference evidence="1" key="2">
    <citation type="submission" date="2020-05" db="UniProtKB">
        <authorList>
            <consortium name="EnsemblMetazoa"/>
        </authorList>
    </citation>
    <scope>IDENTIFICATION</scope>
    <source>
        <strain evidence="1">IAEA</strain>
    </source>
</reference>
<keyword evidence="2" id="KW-1185">Reference proteome</keyword>
<name>A0A1B0AG80_GLOPL</name>
<dbReference type="VEuPathDB" id="VectorBase:GPAI044794"/>
<evidence type="ECO:0000313" key="1">
    <source>
        <dbReference type="EnsemblMetazoa" id="GPAI044794-PA"/>
    </source>
</evidence>
<evidence type="ECO:0000313" key="2">
    <source>
        <dbReference type="Proteomes" id="UP000092445"/>
    </source>
</evidence>
<dbReference type="Proteomes" id="UP000092445">
    <property type="component" value="Unassembled WGS sequence"/>
</dbReference>
<organism evidence="1 2">
    <name type="scientific">Glossina pallidipes</name>
    <name type="common">Tsetse fly</name>
    <dbReference type="NCBI Taxonomy" id="7398"/>
    <lineage>
        <taxon>Eukaryota</taxon>
        <taxon>Metazoa</taxon>
        <taxon>Ecdysozoa</taxon>
        <taxon>Arthropoda</taxon>
        <taxon>Hexapoda</taxon>
        <taxon>Insecta</taxon>
        <taxon>Pterygota</taxon>
        <taxon>Neoptera</taxon>
        <taxon>Endopterygota</taxon>
        <taxon>Diptera</taxon>
        <taxon>Brachycera</taxon>
        <taxon>Muscomorpha</taxon>
        <taxon>Hippoboscoidea</taxon>
        <taxon>Glossinidae</taxon>
        <taxon>Glossina</taxon>
    </lineage>
</organism>
<reference evidence="2" key="1">
    <citation type="submission" date="2014-03" db="EMBL/GenBank/DDBJ databases">
        <authorList>
            <person name="Aksoy S."/>
            <person name="Warren W."/>
            <person name="Wilson R.K."/>
        </authorList>
    </citation>
    <scope>NUCLEOTIDE SEQUENCE [LARGE SCALE GENOMIC DNA]</scope>
    <source>
        <strain evidence="2">IAEA</strain>
    </source>
</reference>
<dbReference type="AlphaFoldDB" id="A0A1B0AG80"/>
<sequence>MCTMCAASRAVDMSSTLQFTVHQYYTVTHKKNANYLKLVKFFLAYMKRLTPILQQLLNATKRLLSNVTELELTYANMLNCPTSPNVAITDLSLEANAHSALLTNLLPIMSICV</sequence>
<protein>
    <submittedName>
        <fullName evidence="1">Uncharacterized protein</fullName>
    </submittedName>
</protein>